<proteinExistence type="predicted"/>
<organism evidence="1 2">
    <name type="scientific">Leucocoprinus birnbaumii</name>
    <dbReference type="NCBI Taxonomy" id="56174"/>
    <lineage>
        <taxon>Eukaryota</taxon>
        <taxon>Fungi</taxon>
        <taxon>Dikarya</taxon>
        <taxon>Basidiomycota</taxon>
        <taxon>Agaricomycotina</taxon>
        <taxon>Agaricomycetes</taxon>
        <taxon>Agaricomycetidae</taxon>
        <taxon>Agaricales</taxon>
        <taxon>Agaricineae</taxon>
        <taxon>Agaricaceae</taxon>
        <taxon>Leucocoprinus</taxon>
    </lineage>
</organism>
<evidence type="ECO:0000313" key="1">
    <source>
        <dbReference type="EMBL" id="KAJ3563884.1"/>
    </source>
</evidence>
<evidence type="ECO:0000313" key="2">
    <source>
        <dbReference type="Proteomes" id="UP001213000"/>
    </source>
</evidence>
<gene>
    <name evidence="1" type="ORF">NP233_g8651</name>
</gene>
<sequence length="95" mass="10843">MIYLSNSKPLTFHTSDVPLIPAVSFADDISHLSRMWDNTAPDWDGDDCIFCINTCAIALKHWPAVFKWAPGNRWAGIKKYWNEWQAHLLPLLATS</sequence>
<name>A0AAD5YRN2_9AGAR</name>
<reference evidence="1" key="1">
    <citation type="submission" date="2022-07" db="EMBL/GenBank/DDBJ databases">
        <title>Genome Sequence of Leucocoprinus birnbaumii.</title>
        <authorList>
            <person name="Buettner E."/>
        </authorList>
    </citation>
    <scope>NUCLEOTIDE SEQUENCE</scope>
    <source>
        <strain evidence="1">VT141</strain>
    </source>
</reference>
<dbReference type="AlphaFoldDB" id="A0AAD5YRN2"/>
<comment type="caution">
    <text evidence="1">The sequence shown here is derived from an EMBL/GenBank/DDBJ whole genome shotgun (WGS) entry which is preliminary data.</text>
</comment>
<keyword evidence="2" id="KW-1185">Reference proteome</keyword>
<dbReference type="Proteomes" id="UP001213000">
    <property type="component" value="Unassembled WGS sequence"/>
</dbReference>
<dbReference type="EMBL" id="JANIEX010000714">
    <property type="protein sequence ID" value="KAJ3563884.1"/>
    <property type="molecule type" value="Genomic_DNA"/>
</dbReference>
<accession>A0AAD5YRN2</accession>
<protein>
    <submittedName>
        <fullName evidence="1">Uncharacterized protein</fullName>
    </submittedName>
</protein>